<dbReference type="PANTHER" id="PTHR30619:SF1">
    <property type="entry name" value="RECOMBINATION PROTEIN 2"/>
    <property type="match status" value="1"/>
</dbReference>
<comment type="caution">
    <text evidence="8">The sequence shown here is derived from an EMBL/GenBank/DDBJ whole genome shotgun (WGS) entry which is preliminary data.</text>
</comment>
<feature type="transmembrane region" description="Helical" evidence="6">
    <location>
        <begin position="452"/>
        <end position="472"/>
    </location>
</feature>
<dbReference type="Proteomes" id="UP000249099">
    <property type="component" value="Unassembled WGS sequence"/>
</dbReference>
<evidence type="ECO:0000256" key="3">
    <source>
        <dbReference type="ARBA" id="ARBA00022692"/>
    </source>
</evidence>
<evidence type="ECO:0000259" key="7">
    <source>
        <dbReference type="SMART" id="SM00849"/>
    </source>
</evidence>
<dbReference type="NCBIfam" id="TIGR00360">
    <property type="entry name" value="ComEC_N-term"/>
    <property type="match status" value="1"/>
</dbReference>
<feature type="transmembrane region" description="Helical" evidence="6">
    <location>
        <begin position="6"/>
        <end position="33"/>
    </location>
</feature>
<dbReference type="InterPro" id="IPR036866">
    <property type="entry name" value="RibonucZ/Hydroxyglut_hydro"/>
</dbReference>
<feature type="transmembrane region" description="Helical" evidence="6">
    <location>
        <begin position="45"/>
        <end position="63"/>
    </location>
</feature>
<comment type="subcellular location">
    <subcellularLocation>
        <location evidence="1">Cell membrane</location>
        <topology evidence="1">Multi-pass membrane protein</topology>
    </subcellularLocation>
</comment>
<dbReference type="RefSeq" id="WP_112789961.1">
    <property type="nucleotide sequence ID" value="NZ_NAQV01000011.1"/>
</dbReference>
<dbReference type="Pfam" id="PF00753">
    <property type="entry name" value="Lactamase_B"/>
    <property type="match status" value="1"/>
</dbReference>
<dbReference type="InterPro" id="IPR004477">
    <property type="entry name" value="ComEC_N"/>
</dbReference>
<evidence type="ECO:0000256" key="6">
    <source>
        <dbReference type="SAM" id="Phobius"/>
    </source>
</evidence>
<dbReference type="InterPro" id="IPR052159">
    <property type="entry name" value="Competence_DNA_uptake"/>
</dbReference>
<dbReference type="SUPFAM" id="SSF56281">
    <property type="entry name" value="Metallo-hydrolase/oxidoreductase"/>
    <property type="match status" value="1"/>
</dbReference>
<dbReference type="SMART" id="SM00849">
    <property type="entry name" value="Lactamase_B"/>
    <property type="match status" value="1"/>
</dbReference>
<reference evidence="8 9" key="1">
    <citation type="submission" date="2017-03" db="EMBL/GenBank/DDBJ databases">
        <title>wgs assembly of Dolosigranulum pigrum KPL CDC strains.</title>
        <authorList>
            <person name="Brugger S.D."/>
            <person name="Pettigrew M."/>
            <person name="Kong Y."/>
            <person name="Lemon K.P."/>
        </authorList>
    </citation>
    <scope>NUCLEOTIDE SEQUENCE [LARGE SCALE GENOMIC DNA]</scope>
    <source>
        <strain evidence="8 9">KPL1931_CDC4294-98</strain>
    </source>
</reference>
<feature type="transmembrane region" description="Helical" evidence="6">
    <location>
        <begin position="414"/>
        <end position="432"/>
    </location>
</feature>
<dbReference type="GO" id="GO:0005886">
    <property type="term" value="C:plasma membrane"/>
    <property type="evidence" value="ECO:0007669"/>
    <property type="project" value="UniProtKB-SubCell"/>
</dbReference>
<keyword evidence="3 6" id="KW-0812">Transmembrane</keyword>
<dbReference type="Pfam" id="PF03772">
    <property type="entry name" value="Competence"/>
    <property type="match status" value="1"/>
</dbReference>
<feature type="transmembrane region" description="Helical" evidence="6">
    <location>
        <begin position="324"/>
        <end position="350"/>
    </location>
</feature>
<feature type="domain" description="Metallo-beta-lactamase" evidence="7">
    <location>
        <begin position="514"/>
        <end position="722"/>
    </location>
</feature>
<keyword evidence="4 6" id="KW-1133">Transmembrane helix</keyword>
<dbReference type="EMBL" id="NAQV01000011">
    <property type="protein sequence ID" value="RAN63854.1"/>
    <property type="molecule type" value="Genomic_DNA"/>
</dbReference>
<evidence type="ECO:0000256" key="1">
    <source>
        <dbReference type="ARBA" id="ARBA00004651"/>
    </source>
</evidence>
<feature type="transmembrane region" description="Helical" evidence="6">
    <location>
        <begin position="484"/>
        <end position="501"/>
    </location>
</feature>
<dbReference type="InterPro" id="IPR035681">
    <property type="entry name" value="ComA-like_MBL"/>
</dbReference>
<dbReference type="GO" id="GO:0030420">
    <property type="term" value="P:establishment of competence for transformation"/>
    <property type="evidence" value="ECO:0007669"/>
    <property type="project" value="InterPro"/>
</dbReference>
<dbReference type="PANTHER" id="PTHR30619">
    <property type="entry name" value="DNA INTERNALIZATION/COMPETENCE PROTEIN COMEC/REC2"/>
    <property type="match status" value="1"/>
</dbReference>
<feature type="transmembrane region" description="Helical" evidence="6">
    <location>
        <begin position="273"/>
        <end position="304"/>
    </location>
</feature>
<dbReference type="InterPro" id="IPR001279">
    <property type="entry name" value="Metallo-B-lactamas"/>
</dbReference>
<sequence>MSQKGIYVGIMALLMVIAWLTNFHLVAVLLLMYWIVRIVILWDRIVIVGVAIIAVLISVRIYFMPQESDIWPVSQVENLAGETIQREMFIKPTTVQIDGDRMRFEAVDRVTGESVIGRYQLKTLAEKEAFQQQTFKRTFLLEGHLERPAEHRNRHQFNYRQYLARQGIYYTFEVVELVPSRRVKPPLAVRIDRWRQSLFDCIDRIMNEKATSYTQTLLFAKKHALPSESIESYRATGMIHLISISGLHIQLLITAVSYILLRLHITKETTAKLLLAILPLYGIMAGMGVSIFRAVVQSAIYFILTSMNKRSYPLDNWSLALILLLLWRPFSIFSIGFQLSYLLSGMLIVLAHNRRLQNLPHYVQPFMLSFLVSLLSLPVITYHYFEFPFISIVLNTLFVPFFSVILFPAVVINFVVSIIIPHIFTGAILSQLLTLTEHFLSAVSQLPFARLIIGRLPLLSMVGLVTGLSGLFMSLEKKHVSKRLMVVSSMLSLVALFSVRYSPLGQVMMIDVGQGDSLVIKQPFSSSGIMVDTGGKIPWQQPEAWRQRQQTYTIGKDTLVPTLSAMGITHLERLYITHPDLDHMGEVRELADHFDVREIAGTIYTFHDETYRSLMQGKEIPHTILEAPQEVRHGKLSLALLQPIEQFDSDNENSLVLYGEIGGKKWLLTGDIEQAAEQSMITHYPNLLVDVLKVAHHGSPSSSSEAFLQQYQPTIGLISAGVNNQFNHPHPDVLDRLTDYDIEIYRTDQQGGVWYTYSSNDWINQQLAGFHTVKDE</sequence>
<organism evidence="8 9">
    <name type="scientific">Dolosigranulum pigrum</name>
    <dbReference type="NCBI Taxonomy" id="29394"/>
    <lineage>
        <taxon>Bacteria</taxon>
        <taxon>Bacillati</taxon>
        <taxon>Bacillota</taxon>
        <taxon>Bacilli</taxon>
        <taxon>Lactobacillales</taxon>
        <taxon>Carnobacteriaceae</taxon>
        <taxon>Dolosigranulum</taxon>
    </lineage>
</organism>
<dbReference type="Pfam" id="PF13567">
    <property type="entry name" value="DUF4131"/>
    <property type="match status" value="1"/>
</dbReference>
<dbReference type="NCBIfam" id="TIGR00361">
    <property type="entry name" value="ComEC_Rec2"/>
    <property type="match status" value="1"/>
</dbReference>
<keyword evidence="2" id="KW-1003">Cell membrane</keyword>
<dbReference type="Gene3D" id="3.60.15.10">
    <property type="entry name" value="Ribonuclease Z/Hydroxyacylglutathione hydrolase-like"/>
    <property type="match status" value="1"/>
</dbReference>
<dbReference type="InterPro" id="IPR004797">
    <property type="entry name" value="Competence_ComEC/Rec2"/>
</dbReference>
<evidence type="ECO:0000256" key="2">
    <source>
        <dbReference type="ARBA" id="ARBA00022475"/>
    </source>
</evidence>
<evidence type="ECO:0000313" key="8">
    <source>
        <dbReference type="EMBL" id="RAN63854.1"/>
    </source>
</evidence>
<protein>
    <submittedName>
        <fullName evidence="8">DNA internalization-related competence protein ComEC/Rec2</fullName>
    </submittedName>
</protein>
<keyword evidence="5 6" id="KW-0472">Membrane</keyword>
<proteinExistence type="predicted"/>
<dbReference type="CDD" id="cd07731">
    <property type="entry name" value="ComA-like_MBL-fold"/>
    <property type="match status" value="1"/>
</dbReference>
<evidence type="ECO:0000313" key="9">
    <source>
        <dbReference type="Proteomes" id="UP000249099"/>
    </source>
</evidence>
<gene>
    <name evidence="8" type="ORF">B8A44_03660</name>
</gene>
<dbReference type="InterPro" id="IPR025405">
    <property type="entry name" value="DUF4131"/>
</dbReference>
<feature type="transmembrane region" description="Helical" evidence="6">
    <location>
        <begin position="387"/>
        <end position="407"/>
    </location>
</feature>
<feature type="transmembrane region" description="Helical" evidence="6">
    <location>
        <begin position="362"/>
        <end position="381"/>
    </location>
</feature>
<feature type="transmembrane region" description="Helical" evidence="6">
    <location>
        <begin position="238"/>
        <end position="261"/>
    </location>
</feature>
<evidence type="ECO:0000256" key="4">
    <source>
        <dbReference type="ARBA" id="ARBA00022989"/>
    </source>
</evidence>
<dbReference type="AlphaFoldDB" id="A0A328KMG2"/>
<name>A0A328KMG2_9LACT</name>
<evidence type="ECO:0000256" key="5">
    <source>
        <dbReference type="ARBA" id="ARBA00023136"/>
    </source>
</evidence>
<accession>A0A328KMG2</accession>